<dbReference type="EMBL" id="DXHP01000171">
    <property type="protein sequence ID" value="HIW07191.1"/>
    <property type="molecule type" value="Genomic_DNA"/>
</dbReference>
<dbReference type="InterPro" id="IPR003661">
    <property type="entry name" value="HisK_dim/P_dom"/>
</dbReference>
<dbReference type="PROSITE" id="PS50109">
    <property type="entry name" value="HIS_KIN"/>
    <property type="match status" value="1"/>
</dbReference>
<dbReference type="InterPro" id="IPR003594">
    <property type="entry name" value="HATPase_dom"/>
</dbReference>
<dbReference type="Gene3D" id="6.10.340.10">
    <property type="match status" value="1"/>
</dbReference>
<dbReference type="PRINTS" id="PR00344">
    <property type="entry name" value="BCTRLSENSOR"/>
</dbReference>
<dbReference type="GO" id="GO:0000155">
    <property type="term" value="F:phosphorelay sensor kinase activity"/>
    <property type="evidence" value="ECO:0007669"/>
    <property type="project" value="InterPro"/>
</dbReference>
<dbReference type="InterPro" id="IPR004358">
    <property type="entry name" value="Sig_transdc_His_kin-like_C"/>
</dbReference>
<dbReference type="SMART" id="SM00388">
    <property type="entry name" value="HisKA"/>
    <property type="match status" value="1"/>
</dbReference>
<organism evidence="17 18">
    <name type="scientific">Candidatus Ignatzschineria merdigallinarum</name>
    <dbReference type="NCBI Taxonomy" id="2838621"/>
    <lineage>
        <taxon>Bacteria</taxon>
        <taxon>Pseudomonadati</taxon>
        <taxon>Pseudomonadota</taxon>
        <taxon>Gammaproteobacteria</taxon>
        <taxon>Cardiobacteriales</taxon>
        <taxon>Ignatzschineriaceae</taxon>
        <taxon>Ignatzschineria</taxon>
    </lineage>
</organism>
<keyword evidence="8" id="KW-0547">Nucleotide-binding</keyword>
<gene>
    <name evidence="17" type="ORF">H9889_07700</name>
</gene>
<comment type="caution">
    <text evidence="17">The sequence shown here is derived from an EMBL/GenBank/DDBJ whole genome shotgun (WGS) entry which is preliminary data.</text>
</comment>
<keyword evidence="13 14" id="KW-0472">Membrane</keyword>
<evidence type="ECO:0000259" key="15">
    <source>
        <dbReference type="PROSITE" id="PS50109"/>
    </source>
</evidence>
<dbReference type="PANTHER" id="PTHR45528">
    <property type="entry name" value="SENSOR HISTIDINE KINASE CPXA"/>
    <property type="match status" value="1"/>
</dbReference>
<keyword evidence="12" id="KW-0902">Two-component regulatory system</keyword>
<dbReference type="PANTHER" id="PTHR45528:SF1">
    <property type="entry name" value="SENSOR HISTIDINE KINASE CPXA"/>
    <property type="match status" value="1"/>
</dbReference>
<feature type="transmembrane region" description="Helical" evidence="14">
    <location>
        <begin position="156"/>
        <end position="177"/>
    </location>
</feature>
<accession>A0A9D1Q6S2</accession>
<evidence type="ECO:0000256" key="14">
    <source>
        <dbReference type="SAM" id="Phobius"/>
    </source>
</evidence>
<evidence type="ECO:0000256" key="13">
    <source>
        <dbReference type="ARBA" id="ARBA00023136"/>
    </source>
</evidence>
<evidence type="ECO:0000256" key="12">
    <source>
        <dbReference type="ARBA" id="ARBA00023012"/>
    </source>
</evidence>
<keyword evidence="9" id="KW-0418">Kinase</keyword>
<dbReference type="CDD" id="cd00082">
    <property type="entry name" value="HisKA"/>
    <property type="match status" value="1"/>
</dbReference>
<feature type="transmembrane region" description="Helical" evidence="14">
    <location>
        <begin position="12"/>
        <end position="33"/>
    </location>
</feature>
<name>A0A9D1Q6S2_9GAMM</name>
<dbReference type="GO" id="GO:0005886">
    <property type="term" value="C:plasma membrane"/>
    <property type="evidence" value="ECO:0007669"/>
    <property type="project" value="UniProtKB-SubCell"/>
</dbReference>
<dbReference type="Gene3D" id="1.10.287.130">
    <property type="match status" value="1"/>
</dbReference>
<dbReference type="InterPro" id="IPR005467">
    <property type="entry name" value="His_kinase_dom"/>
</dbReference>
<evidence type="ECO:0000256" key="5">
    <source>
        <dbReference type="ARBA" id="ARBA00022553"/>
    </source>
</evidence>
<reference evidence="17" key="2">
    <citation type="submission" date="2021-04" db="EMBL/GenBank/DDBJ databases">
        <authorList>
            <person name="Gilroy R."/>
        </authorList>
    </citation>
    <scope>NUCLEOTIDE SEQUENCE</scope>
    <source>
        <strain evidence="17">CHK160-9182</strain>
    </source>
</reference>
<keyword evidence="4" id="KW-1003">Cell membrane</keyword>
<keyword evidence="5" id="KW-0597">Phosphoprotein</keyword>
<dbReference type="InterPro" id="IPR050398">
    <property type="entry name" value="HssS/ArlS-like"/>
</dbReference>
<keyword evidence="10" id="KW-0067">ATP-binding</keyword>
<evidence type="ECO:0000256" key="2">
    <source>
        <dbReference type="ARBA" id="ARBA00004651"/>
    </source>
</evidence>
<evidence type="ECO:0000313" key="17">
    <source>
        <dbReference type="EMBL" id="HIW07191.1"/>
    </source>
</evidence>
<dbReference type="InterPro" id="IPR036890">
    <property type="entry name" value="HATPase_C_sf"/>
</dbReference>
<sequence length="451" mass="51801">MKKRLPLFNRLSVRVFITIWISMALMISLTLFIPRFDQRRVLPTPEKEQVFYATKVSHMLFSIPSDRYLDYKDDARLLVVPDDISERYNAIHQLSNEANINFIVSTLATDKMYQQEIDGREIIGPIRFNQDPNAYYLSVKALPQAYYLNRLYDAPILIFILMLLISLPFAGILSWSLSLPMKHLRKATERVSKGDWSVDKYLETRGPIEYRYLAKSLNHMIDTLNAARNEKNRLFANLSHELRTPLTRIHLANSLIRIKNIEEVTNEVKRINDNLLLVEDRIQAMLALSKQTILNQDLVETFDLSELLTPLLDDAAFEAVEKDKELIFESIPNTDIEVNAELFHSGLENIIRNAIHYAKSKIEVSTQIINHQLFINVHDDGPGVLEKDLPQIFEPFYRGDRPEGFQDYGGSGLGLAIVSQMVQSHKGTVKAENDNGLSITLQIPLKQIHID</sequence>
<evidence type="ECO:0000256" key="7">
    <source>
        <dbReference type="ARBA" id="ARBA00022692"/>
    </source>
</evidence>
<dbReference type="InterPro" id="IPR036097">
    <property type="entry name" value="HisK_dim/P_sf"/>
</dbReference>
<feature type="domain" description="HAMP" evidence="16">
    <location>
        <begin position="175"/>
        <end position="229"/>
    </location>
</feature>
<evidence type="ECO:0000313" key="18">
    <source>
        <dbReference type="Proteomes" id="UP000823934"/>
    </source>
</evidence>
<dbReference type="SUPFAM" id="SSF55874">
    <property type="entry name" value="ATPase domain of HSP90 chaperone/DNA topoisomerase II/histidine kinase"/>
    <property type="match status" value="1"/>
</dbReference>
<keyword evidence="7 14" id="KW-0812">Transmembrane</keyword>
<evidence type="ECO:0000256" key="10">
    <source>
        <dbReference type="ARBA" id="ARBA00022840"/>
    </source>
</evidence>
<evidence type="ECO:0000256" key="4">
    <source>
        <dbReference type="ARBA" id="ARBA00022475"/>
    </source>
</evidence>
<keyword evidence="6" id="KW-0808">Transferase</keyword>
<dbReference type="SMART" id="SM00387">
    <property type="entry name" value="HATPase_c"/>
    <property type="match status" value="1"/>
</dbReference>
<evidence type="ECO:0000256" key="6">
    <source>
        <dbReference type="ARBA" id="ARBA00022679"/>
    </source>
</evidence>
<dbReference type="Pfam" id="PF00512">
    <property type="entry name" value="HisKA"/>
    <property type="match status" value="1"/>
</dbReference>
<comment type="catalytic activity">
    <reaction evidence="1">
        <text>ATP + protein L-histidine = ADP + protein N-phospho-L-histidine.</text>
        <dbReference type="EC" id="2.7.13.3"/>
    </reaction>
</comment>
<dbReference type="CDD" id="cd06225">
    <property type="entry name" value="HAMP"/>
    <property type="match status" value="1"/>
</dbReference>
<dbReference type="InterPro" id="IPR003660">
    <property type="entry name" value="HAMP_dom"/>
</dbReference>
<reference evidence="17" key="1">
    <citation type="journal article" date="2021" name="PeerJ">
        <title>Extensive microbial diversity within the chicken gut microbiome revealed by metagenomics and culture.</title>
        <authorList>
            <person name="Gilroy R."/>
            <person name="Ravi A."/>
            <person name="Getino M."/>
            <person name="Pursley I."/>
            <person name="Horton D.L."/>
            <person name="Alikhan N.F."/>
            <person name="Baker D."/>
            <person name="Gharbi K."/>
            <person name="Hall N."/>
            <person name="Watson M."/>
            <person name="Adriaenssens E.M."/>
            <person name="Foster-Nyarko E."/>
            <person name="Jarju S."/>
            <person name="Secka A."/>
            <person name="Antonio M."/>
            <person name="Oren A."/>
            <person name="Chaudhuri R.R."/>
            <person name="La Ragione R."/>
            <person name="Hildebrand F."/>
            <person name="Pallen M.J."/>
        </authorList>
    </citation>
    <scope>NUCLEOTIDE SEQUENCE</scope>
    <source>
        <strain evidence="17">CHK160-9182</strain>
    </source>
</reference>
<dbReference type="EC" id="2.7.13.3" evidence="3"/>
<dbReference type="AlphaFoldDB" id="A0A9D1Q6S2"/>
<feature type="domain" description="Histidine kinase" evidence="15">
    <location>
        <begin position="237"/>
        <end position="447"/>
    </location>
</feature>
<protein>
    <recommendedName>
        <fullName evidence="3">histidine kinase</fullName>
        <ecNumber evidence="3">2.7.13.3</ecNumber>
    </recommendedName>
</protein>
<evidence type="ECO:0000256" key="11">
    <source>
        <dbReference type="ARBA" id="ARBA00022989"/>
    </source>
</evidence>
<dbReference type="GO" id="GO:0005524">
    <property type="term" value="F:ATP binding"/>
    <property type="evidence" value="ECO:0007669"/>
    <property type="project" value="UniProtKB-KW"/>
</dbReference>
<keyword evidence="11 14" id="KW-1133">Transmembrane helix</keyword>
<evidence type="ECO:0000256" key="9">
    <source>
        <dbReference type="ARBA" id="ARBA00022777"/>
    </source>
</evidence>
<dbReference type="Pfam" id="PF02518">
    <property type="entry name" value="HATPase_c"/>
    <property type="match status" value="1"/>
</dbReference>
<dbReference type="SUPFAM" id="SSF47384">
    <property type="entry name" value="Homodimeric domain of signal transducing histidine kinase"/>
    <property type="match status" value="1"/>
</dbReference>
<evidence type="ECO:0000256" key="3">
    <source>
        <dbReference type="ARBA" id="ARBA00012438"/>
    </source>
</evidence>
<proteinExistence type="predicted"/>
<dbReference type="PROSITE" id="PS50885">
    <property type="entry name" value="HAMP"/>
    <property type="match status" value="1"/>
</dbReference>
<dbReference type="Proteomes" id="UP000823934">
    <property type="component" value="Unassembled WGS sequence"/>
</dbReference>
<dbReference type="Gene3D" id="3.30.565.10">
    <property type="entry name" value="Histidine kinase-like ATPase, C-terminal domain"/>
    <property type="match status" value="1"/>
</dbReference>
<dbReference type="Pfam" id="PF00672">
    <property type="entry name" value="HAMP"/>
    <property type="match status" value="1"/>
</dbReference>
<evidence type="ECO:0000256" key="8">
    <source>
        <dbReference type="ARBA" id="ARBA00022741"/>
    </source>
</evidence>
<evidence type="ECO:0000259" key="16">
    <source>
        <dbReference type="PROSITE" id="PS50885"/>
    </source>
</evidence>
<evidence type="ECO:0000256" key="1">
    <source>
        <dbReference type="ARBA" id="ARBA00000085"/>
    </source>
</evidence>
<comment type="subcellular location">
    <subcellularLocation>
        <location evidence="2">Cell membrane</location>
        <topology evidence="2">Multi-pass membrane protein</topology>
    </subcellularLocation>
</comment>